<evidence type="ECO:0000256" key="13">
    <source>
        <dbReference type="SAM" id="Phobius"/>
    </source>
</evidence>
<proteinExistence type="inferred from homology"/>
<evidence type="ECO:0000313" key="15">
    <source>
        <dbReference type="EMBL" id="TWH75938.1"/>
    </source>
</evidence>
<keyword evidence="8" id="KW-0249">Electron transport</keyword>
<keyword evidence="4" id="KW-1003">Cell membrane</keyword>
<keyword evidence="10" id="KW-0408">Iron</keyword>
<evidence type="ECO:0000256" key="12">
    <source>
        <dbReference type="ARBA" id="ARBA00037975"/>
    </source>
</evidence>
<dbReference type="Pfam" id="PF01292">
    <property type="entry name" value="Ni_hydr_CYTB"/>
    <property type="match status" value="1"/>
</dbReference>
<dbReference type="InterPro" id="IPR011577">
    <property type="entry name" value="Cyt_b561_bac/Ni-Hgenase"/>
</dbReference>
<keyword evidence="5" id="KW-0349">Heme</keyword>
<keyword evidence="11 13" id="KW-0472">Membrane</keyword>
<evidence type="ECO:0000256" key="5">
    <source>
        <dbReference type="ARBA" id="ARBA00022617"/>
    </source>
</evidence>
<comment type="cofactor">
    <cofactor evidence="1">
        <name>heme b</name>
        <dbReference type="ChEBI" id="CHEBI:60344"/>
    </cofactor>
</comment>
<dbReference type="GO" id="GO:0005886">
    <property type="term" value="C:plasma membrane"/>
    <property type="evidence" value="ECO:0007669"/>
    <property type="project" value="UniProtKB-SubCell"/>
</dbReference>
<comment type="caution">
    <text evidence="15">The sequence shown here is derived from an EMBL/GenBank/DDBJ whole genome shotgun (WGS) entry which is preliminary data.</text>
</comment>
<evidence type="ECO:0000256" key="2">
    <source>
        <dbReference type="ARBA" id="ARBA00004651"/>
    </source>
</evidence>
<reference evidence="15 16" key="1">
    <citation type="submission" date="2019-07" db="EMBL/GenBank/DDBJ databases">
        <title>Genomic Encyclopedia of Type Strains, Phase I: the one thousand microbial genomes (KMG-I) project.</title>
        <authorList>
            <person name="Kyrpides N."/>
        </authorList>
    </citation>
    <scope>NUCLEOTIDE SEQUENCE [LARGE SCALE GENOMIC DNA]</scope>
    <source>
        <strain evidence="15 16">DSM 375</strain>
    </source>
</reference>
<dbReference type="OrthoDB" id="9793784at2"/>
<evidence type="ECO:0000256" key="11">
    <source>
        <dbReference type="ARBA" id="ARBA00023136"/>
    </source>
</evidence>
<evidence type="ECO:0000256" key="6">
    <source>
        <dbReference type="ARBA" id="ARBA00022692"/>
    </source>
</evidence>
<feature type="transmembrane region" description="Helical" evidence="13">
    <location>
        <begin position="142"/>
        <end position="163"/>
    </location>
</feature>
<dbReference type="GO" id="GO:0009055">
    <property type="term" value="F:electron transfer activity"/>
    <property type="evidence" value="ECO:0007669"/>
    <property type="project" value="InterPro"/>
</dbReference>
<evidence type="ECO:0000259" key="14">
    <source>
        <dbReference type="Pfam" id="PF01292"/>
    </source>
</evidence>
<organism evidence="15 16">
    <name type="scientific">Azomonas agilis</name>
    <dbReference type="NCBI Taxonomy" id="116849"/>
    <lineage>
        <taxon>Bacteria</taxon>
        <taxon>Pseudomonadati</taxon>
        <taxon>Pseudomonadota</taxon>
        <taxon>Gammaproteobacteria</taxon>
        <taxon>Pseudomonadales</taxon>
        <taxon>Pseudomonadaceae</taxon>
        <taxon>Azomonas</taxon>
    </lineage>
</organism>
<dbReference type="InterPro" id="IPR052168">
    <property type="entry name" value="Cytochrome_b561_oxidase"/>
</dbReference>
<keyword evidence="3" id="KW-0813">Transport</keyword>
<keyword evidence="16" id="KW-1185">Reference proteome</keyword>
<feature type="transmembrane region" description="Helical" evidence="13">
    <location>
        <begin position="48"/>
        <end position="67"/>
    </location>
</feature>
<evidence type="ECO:0000256" key="3">
    <source>
        <dbReference type="ARBA" id="ARBA00022448"/>
    </source>
</evidence>
<dbReference type="AlphaFoldDB" id="A0A562IYE3"/>
<protein>
    <submittedName>
        <fullName evidence="15">Cytochrome b561</fullName>
    </submittedName>
</protein>
<evidence type="ECO:0000256" key="9">
    <source>
        <dbReference type="ARBA" id="ARBA00022989"/>
    </source>
</evidence>
<feature type="transmembrane region" description="Helical" evidence="13">
    <location>
        <begin position="88"/>
        <end position="110"/>
    </location>
</feature>
<dbReference type="PANTHER" id="PTHR30529">
    <property type="entry name" value="CYTOCHROME B561"/>
    <property type="match status" value="1"/>
</dbReference>
<evidence type="ECO:0000313" key="16">
    <source>
        <dbReference type="Proteomes" id="UP000319627"/>
    </source>
</evidence>
<dbReference type="GO" id="GO:0046872">
    <property type="term" value="F:metal ion binding"/>
    <property type="evidence" value="ECO:0007669"/>
    <property type="project" value="UniProtKB-KW"/>
</dbReference>
<accession>A0A562IYE3</accession>
<evidence type="ECO:0000256" key="4">
    <source>
        <dbReference type="ARBA" id="ARBA00022475"/>
    </source>
</evidence>
<dbReference type="PANTHER" id="PTHR30529:SF6">
    <property type="entry name" value="BLL0291 PROTEIN"/>
    <property type="match status" value="1"/>
</dbReference>
<keyword evidence="6 13" id="KW-0812">Transmembrane</keyword>
<dbReference type="EMBL" id="VLKG01000004">
    <property type="protein sequence ID" value="TWH75938.1"/>
    <property type="molecule type" value="Genomic_DNA"/>
</dbReference>
<dbReference type="RefSeq" id="WP_144571165.1">
    <property type="nucleotide sequence ID" value="NZ_VLKG01000004.1"/>
</dbReference>
<keyword evidence="9 13" id="KW-1133">Transmembrane helix</keyword>
<gene>
    <name evidence="15" type="ORF">LX59_01448</name>
</gene>
<dbReference type="SUPFAM" id="SSF81342">
    <property type="entry name" value="Transmembrane di-heme cytochromes"/>
    <property type="match status" value="1"/>
</dbReference>
<feature type="domain" description="Cytochrome b561 bacterial/Ni-hydrogenase" evidence="14">
    <location>
        <begin position="7"/>
        <end position="179"/>
    </location>
</feature>
<comment type="subcellular location">
    <subcellularLocation>
        <location evidence="2">Cell membrane</location>
        <topology evidence="2">Multi-pass membrane protein</topology>
    </subcellularLocation>
</comment>
<dbReference type="InterPro" id="IPR016174">
    <property type="entry name" value="Di-haem_cyt_TM"/>
</dbReference>
<comment type="similarity">
    <text evidence="12">Belongs to the cytochrome b561 family.</text>
</comment>
<sequence>MDTSSARYTRTAQWLHWGMAALWILSWVLGILATHWREALNPTHGLTILHKALASSLLILIVVRIAWRLTHPVPALPSHMSPLMQRAAHMGHLLLYVVALIALPVSGWYWSSVADKPILLLGLVQLPPLVAPDPDLYGLAKIIHQWTAWFCGALIGGHILVALKHHWVDKDSVLRSMLPKPSSD</sequence>
<name>A0A562IYE3_9GAMM</name>
<evidence type="ECO:0000256" key="1">
    <source>
        <dbReference type="ARBA" id="ARBA00001970"/>
    </source>
</evidence>
<dbReference type="GO" id="GO:0020037">
    <property type="term" value="F:heme binding"/>
    <property type="evidence" value="ECO:0007669"/>
    <property type="project" value="TreeGrafter"/>
</dbReference>
<keyword evidence="7" id="KW-0479">Metal-binding</keyword>
<evidence type="ECO:0000256" key="7">
    <source>
        <dbReference type="ARBA" id="ARBA00022723"/>
    </source>
</evidence>
<evidence type="ECO:0000256" key="8">
    <source>
        <dbReference type="ARBA" id="ARBA00022982"/>
    </source>
</evidence>
<feature type="transmembrane region" description="Helical" evidence="13">
    <location>
        <begin position="14"/>
        <end position="36"/>
    </location>
</feature>
<evidence type="ECO:0000256" key="10">
    <source>
        <dbReference type="ARBA" id="ARBA00023004"/>
    </source>
</evidence>
<dbReference type="GO" id="GO:0022904">
    <property type="term" value="P:respiratory electron transport chain"/>
    <property type="evidence" value="ECO:0007669"/>
    <property type="project" value="InterPro"/>
</dbReference>
<dbReference type="Proteomes" id="UP000319627">
    <property type="component" value="Unassembled WGS sequence"/>
</dbReference>